<dbReference type="STRING" id="215243.A0A0D2EB37"/>
<name>A0A0D2EB37_9EURO</name>
<dbReference type="Pfam" id="PF03807">
    <property type="entry name" value="F420_oxidored"/>
    <property type="match status" value="1"/>
</dbReference>
<accession>A0A0D2EB37</accession>
<dbReference type="Gene3D" id="3.40.50.720">
    <property type="entry name" value="NAD(P)-binding Rossmann-like Domain"/>
    <property type="match status" value="1"/>
</dbReference>
<protein>
    <submittedName>
        <fullName evidence="8">Pyrroline-5-carboxylate reductase</fullName>
    </submittedName>
</protein>
<dbReference type="InterPro" id="IPR036291">
    <property type="entry name" value="NAD(P)-bd_dom_sf"/>
</dbReference>
<dbReference type="Proteomes" id="UP000053342">
    <property type="component" value="Unassembled WGS sequence"/>
</dbReference>
<dbReference type="OrthoDB" id="10263291at2759"/>
<dbReference type="HAMAP" id="MF_01925">
    <property type="entry name" value="P5C_reductase"/>
    <property type="match status" value="1"/>
</dbReference>
<feature type="binding site" evidence="4">
    <location>
        <begin position="15"/>
        <end position="20"/>
    </location>
    <ligand>
        <name>NADP(+)</name>
        <dbReference type="ChEBI" id="CHEBI:58349"/>
    </ligand>
</feature>
<dbReference type="PIRSF" id="PIRSF000193">
    <property type="entry name" value="Pyrrol-5-carb_rd"/>
    <property type="match status" value="1"/>
</dbReference>
<feature type="domain" description="Pyrroline-5-carboxylate reductase catalytic N-terminal" evidence="6">
    <location>
        <begin position="12"/>
        <end position="117"/>
    </location>
</feature>
<evidence type="ECO:0000256" key="3">
    <source>
        <dbReference type="ARBA" id="ARBA00023002"/>
    </source>
</evidence>
<dbReference type="InterPro" id="IPR000304">
    <property type="entry name" value="Pyrroline-COOH_reductase"/>
</dbReference>
<dbReference type="SUPFAM" id="SSF48179">
    <property type="entry name" value="6-phosphogluconate dehydrogenase C-terminal domain-like"/>
    <property type="match status" value="1"/>
</dbReference>
<keyword evidence="5" id="KW-1133">Transmembrane helix</keyword>
<reference evidence="8 9" key="1">
    <citation type="submission" date="2015-01" db="EMBL/GenBank/DDBJ databases">
        <title>The Genome Sequence of Exophiala oligosperma CBS72588.</title>
        <authorList>
            <consortium name="The Broad Institute Genomics Platform"/>
            <person name="Cuomo C."/>
            <person name="de Hoog S."/>
            <person name="Gorbushina A."/>
            <person name="Stielow B."/>
            <person name="Teixiera M."/>
            <person name="Abouelleil A."/>
            <person name="Chapman S.B."/>
            <person name="Priest M."/>
            <person name="Young S.K."/>
            <person name="Wortman J."/>
            <person name="Nusbaum C."/>
            <person name="Birren B."/>
        </authorList>
    </citation>
    <scope>NUCLEOTIDE SEQUENCE [LARGE SCALE GENOMIC DNA]</scope>
    <source>
        <strain evidence="8 9">CBS 72588</strain>
    </source>
</reference>
<dbReference type="RefSeq" id="XP_016265435.1">
    <property type="nucleotide sequence ID" value="XM_016404430.1"/>
</dbReference>
<evidence type="ECO:0000256" key="5">
    <source>
        <dbReference type="SAM" id="Phobius"/>
    </source>
</evidence>
<gene>
    <name evidence="8" type="ORF">PV06_03621</name>
</gene>
<comment type="similarity">
    <text evidence="1">Belongs to the pyrroline-5-carboxylate reductase family.</text>
</comment>
<dbReference type="SUPFAM" id="SSF51735">
    <property type="entry name" value="NAD(P)-binding Rossmann-fold domains"/>
    <property type="match status" value="1"/>
</dbReference>
<dbReference type="AlphaFoldDB" id="A0A0D2EB37"/>
<dbReference type="EMBL" id="KN847334">
    <property type="protein sequence ID" value="KIW45219.1"/>
    <property type="molecule type" value="Genomic_DNA"/>
</dbReference>
<dbReference type="PANTHER" id="PTHR11645:SF0">
    <property type="entry name" value="PYRROLINE-5-CARBOXYLATE REDUCTASE 3"/>
    <property type="match status" value="1"/>
</dbReference>
<evidence type="ECO:0000256" key="2">
    <source>
        <dbReference type="ARBA" id="ARBA00022857"/>
    </source>
</evidence>
<keyword evidence="5" id="KW-0472">Membrane</keyword>
<dbReference type="InterPro" id="IPR008927">
    <property type="entry name" value="6-PGluconate_DH-like_C_sf"/>
</dbReference>
<sequence>MSAHAPPKKLHVAILGCGFMGSALLSGVLQSLKGKEQPEFTFTISAPSSSSLERLRQQFGAGHGGVDIIITADNVAAAREARVVILGFQPQQLAQVFEDANLVAEMHGKLIVSLLAGVSLLKLADKISPQQRITRVIPSIGAQVGESATLVASDTSLTSDEQELVFSLFKLIGSVQLVPESLLDTVTAISAATHALSIVAVDSIVDASVAEGVTRTTAQAVATQCLRSASTLLQGSMTIESFKESMSVPRGITINALLNLEKGQVRAGISDAVQYAVNYAKNM</sequence>
<dbReference type="InterPro" id="IPR029036">
    <property type="entry name" value="P5CR_dimer"/>
</dbReference>
<feature type="domain" description="Pyrroline-5-carboxylate reductase dimerisation" evidence="7">
    <location>
        <begin position="180"/>
        <end position="283"/>
    </location>
</feature>
<evidence type="ECO:0000259" key="7">
    <source>
        <dbReference type="Pfam" id="PF14748"/>
    </source>
</evidence>
<proteinExistence type="inferred from homology"/>
<evidence type="ECO:0000313" key="8">
    <source>
        <dbReference type="EMBL" id="KIW45219.1"/>
    </source>
</evidence>
<dbReference type="GO" id="GO:0004735">
    <property type="term" value="F:pyrroline-5-carboxylate reductase activity"/>
    <property type="evidence" value="ECO:0007669"/>
    <property type="project" value="InterPro"/>
</dbReference>
<dbReference type="Gene3D" id="1.10.3730.10">
    <property type="entry name" value="ProC C-terminal domain-like"/>
    <property type="match status" value="1"/>
</dbReference>
<evidence type="ECO:0000256" key="1">
    <source>
        <dbReference type="ARBA" id="ARBA00005525"/>
    </source>
</evidence>
<keyword evidence="3" id="KW-0560">Oxidoreductase</keyword>
<dbReference type="PANTHER" id="PTHR11645">
    <property type="entry name" value="PYRROLINE-5-CARBOXYLATE REDUCTASE"/>
    <property type="match status" value="1"/>
</dbReference>
<dbReference type="Pfam" id="PF14748">
    <property type="entry name" value="P5CR_dimer"/>
    <property type="match status" value="1"/>
</dbReference>
<keyword evidence="2 4" id="KW-0521">NADP</keyword>
<dbReference type="HOGENOM" id="CLU_042344_1_0_1"/>
<feature type="binding site" evidence="4">
    <location>
        <position position="74"/>
    </location>
    <ligand>
        <name>NADPH</name>
        <dbReference type="ChEBI" id="CHEBI:57783"/>
    </ligand>
</feature>
<evidence type="ECO:0000256" key="4">
    <source>
        <dbReference type="PIRSR" id="PIRSR000193-1"/>
    </source>
</evidence>
<organism evidence="8 9">
    <name type="scientific">Exophiala oligosperma</name>
    <dbReference type="NCBI Taxonomy" id="215243"/>
    <lineage>
        <taxon>Eukaryota</taxon>
        <taxon>Fungi</taxon>
        <taxon>Dikarya</taxon>
        <taxon>Ascomycota</taxon>
        <taxon>Pezizomycotina</taxon>
        <taxon>Eurotiomycetes</taxon>
        <taxon>Chaetothyriomycetidae</taxon>
        <taxon>Chaetothyriales</taxon>
        <taxon>Herpotrichiellaceae</taxon>
        <taxon>Exophiala</taxon>
    </lineage>
</organism>
<keyword evidence="5" id="KW-0812">Transmembrane</keyword>
<evidence type="ECO:0000259" key="6">
    <source>
        <dbReference type="Pfam" id="PF03807"/>
    </source>
</evidence>
<dbReference type="GO" id="GO:0055129">
    <property type="term" value="P:L-proline biosynthetic process"/>
    <property type="evidence" value="ECO:0007669"/>
    <property type="project" value="TreeGrafter"/>
</dbReference>
<dbReference type="InterPro" id="IPR028939">
    <property type="entry name" value="P5C_Rdtase_cat_N"/>
</dbReference>
<dbReference type="VEuPathDB" id="FungiDB:PV06_03621"/>
<dbReference type="GeneID" id="27355695"/>
<feature type="transmembrane region" description="Helical" evidence="5">
    <location>
        <begin position="12"/>
        <end position="32"/>
    </location>
</feature>
<keyword evidence="9" id="KW-1185">Reference proteome</keyword>
<evidence type="ECO:0000313" key="9">
    <source>
        <dbReference type="Proteomes" id="UP000053342"/>
    </source>
</evidence>